<evidence type="ECO:0000313" key="2">
    <source>
        <dbReference type="EMBL" id="KAJ8924169.1"/>
    </source>
</evidence>
<keyword evidence="1" id="KW-0732">Signal</keyword>
<sequence length="137" mass="15614">MMKIVLAFFCAVLLGALATHHIPESEKHKLKQIHEECQANPATHVDEELLKKLEDHIDDKKVGAHMLCMAVKQGFMTHDGDLINEVIKSKITLVTHDETKVDGLLKKCAIKHETPEKTAILLKICFKQNDVHYYYDI</sequence>
<dbReference type="CDD" id="cd23992">
    <property type="entry name" value="PBP_GOBP"/>
    <property type="match status" value="1"/>
</dbReference>
<dbReference type="Gene3D" id="1.10.238.20">
    <property type="entry name" value="Pheromone/general odorant binding protein domain"/>
    <property type="match status" value="1"/>
</dbReference>
<dbReference type="Proteomes" id="UP001159042">
    <property type="component" value="Unassembled WGS sequence"/>
</dbReference>
<organism evidence="2 3">
    <name type="scientific">Exocentrus adspersus</name>
    <dbReference type="NCBI Taxonomy" id="1586481"/>
    <lineage>
        <taxon>Eukaryota</taxon>
        <taxon>Metazoa</taxon>
        <taxon>Ecdysozoa</taxon>
        <taxon>Arthropoda</taxon>
        <taxon>Hexapoda</taxon>
        <taxon>Insecta</taxon>
        <taxon>Pterygota</taxon>
        <taxon>Neoptera</taxon>
        <taxon>Endopterygota</taxon>
        <taxon>Coleoptera</taxon>
        <taxon>Polyphaga</taxon>
        <taxon>Cucujiformia</taxon>
        <taxon>Chrysomeloidea</taxon>
        <taxon>Cerambycidae</taxon>
        <taxon>Lamiinae</taxon>
        <taxon>Acanthocinini</taxon>
        <taxon>Exocentrus</taxon>
    </lineage>
</organism>
<keyword evidence="3" id="KW-1185">Reference proteome</keyword>
<dbReference type="AlphaFoldDB" id="A0AAV8WCB1"/>
<comment type="caution">
    <text evidence="2">The sequence shown here is derived from an EMBL/GenBank/DDBJ whole genome shotgun (WGS) entry which is preliminary data.</text>
</comment>
<evidence type="ECO:0000313" key="3">
    <source>
        <dbReference type="Proteomes" id="UP001159042"/>
    </source>
</evidence>
<dbReference type="SUPFAM" id="SSF47565">
    <property type="entry name" value="Insect pheromone/odorant-binding proteins"/>
    <property type="match status" value="1"/>
</dbReference>
<gene>
    <name evidence="2" type="ORF">NQ315_006953</name>
</gene>
<reference evidence="2 3" key="1">
    <citation type="journal article" date="2023" name="Insect Mol. Biol.">
        <title>Genome sequencing provides insights into the evolution of gene families encoding plant cell wall-degrading enzymes in longhorned beetles.</title>
        <authorList>
            <person name="Shin N.R."/>
            <person name="Okamura Y."/>
            <person name="Kirsch R."/>
            <person name="Pauchet Y."/>
        </authorList>
    </citation>
    <scope>NUCLEOTIDE SEQUENCE [LARGE SCALE GENOMIC DNA]</scope>
    <source>
        <strain evidence="2">EAD_L_NR</strain>
    </source>
</reference>
<dbReference type="GO" id="GO:0005549">
    <property type="term" value="F:odorant binding"/>
    <property type="evidence" value="ECO:0007669"/>
    <property type="project" value="InterPro"/>
</dbReference>
<evidence type="ECO:0000256" key="1">
    <source>
        <dbReference type="SAM" id="SignalP"/>
    </source>
</evidence>
<dbReference type="EMBL" id="JANEYG010000003">
    <property type="protein sequence ID" value="KAJ8924169.1"/>
    <property type="molecule type" value="Genomic_DNA"/>
</dbReference>
<protein>
    <submittedName>
        <fullName evidence="2">Uncharacterized protein</fullName>
    </submittedName>
</protein>
<feature type="signal peptide" evidence="1">
    <location>
        <begin position="1"/>
        <end position="18"/>
    </location>
</feature>
<dbReference type="InterPro" id="IPR036728">
    <property type="entry name" value="PBP_GOBP_sf"/>
</dbReference>
<accession>A0AAV8WCB1</accession>
<dbReference type="InterPro" id="IPR006170">
    <property type="entry name" value="PBP/GOBP"/>
</dbReference>
<feature type="chain" id="PRO_5043978742" evidence="1">
    <location>
        <begin position="19"/>
        <end position="137"/>
    </location>
</feature>
<dbReference type="Pfam" id="PF01395">
    <property type="entry name" value="PBP_GOBP"/>
    <property type="match status" value="1"/>
</dbReference>
<dbReference type="SMART" id="SM00708">
    <property type="entry name" value="PhBP"/>
    <property type="match status" value="1"/>
</dbReference>
<proteinExistence type="predicted"/>
<name>A0AAV8WCB1_9CUCU</name>